<evidence type="ECO:0000313" key="2">
    <source>
        <dbReference type="EMBL" id="KUG57776.1"/>
    </source>
</evidence>
<reference evidence="3" key="1">
    <citation type="submission" date="2015-12" db="EMBL/GenBank/DDBJ databases">
        <authorList>
            <person name="Nair G.R."/>
            <person name="Kaur G."/>
            <person name="Mayilraj S."/>
        </authorList>
    </citation>
    <scope>NUCLEOTIDE SEQUENCE [LARGE SCALE GENOMIC DNA]</scope>
    <source>
        <strain evidence="3">CD08_7</strain>
    </source>
</reference>
<dbReference type="Pfam" id="PF25681">
    <property type="entry name" value="Phage_TTP_17"/>
    <property type="match status" value="1"/>
</dbReference>
<keyword evidence="3" id="KW-1185">Reference proteome</keyword>
<comment type="caution">
    <text evidence="2">The sequence shown here is derived from an EMBL/GenBank/DDBJ whole genome shotgun (WGS) entry which is preliminary data.</text>
</comment>
<protein>
    <submittedName>
        <fullName evidence="2">Uncharacterized protein</fullName>
    </submittedName>
</protein>
<organism evidence="2 3">
    <name type="scientific">Nesterenkonia jeotgali</name>
    <dbReference type="NCBI Taxonomy" id="317018"/>
    <lineage>
        <taxon>Bacteria</taxon>
        <taxon>Bacillati</taxon>
        <taxon>Actinomycetota</taxon>
        <taxon>Actinomycetes</taxon>
        <taxon>Micrococcales</taxon>
        <taxon>Micrococcaceae</taxon>
        <taxon>Nesterenkonia</taxon>
    </lineage>
</organism>
<dbReference type="InterPro" id="IPR058154">
    <property type="entry name" value="Bxb1_TTP-like"/>
</dbReference>
<name>A0A0W8IDA3_9MICC</name>
<dbReference type="OrthoDB" id="4966244at2"/>
<accession>A0A0W8IDA3</accession>
<gene>
    <name evidence="2" type="ORF">AVL63_04435</name>
</gene>
<dbReference type="Proteomes" id="UP000054023">
    <property type="component" value="Unassembled WGS sequence"/>
</dbReference>
<dbReference type="EMBL" id="LQBM01000004">
    <property type="protein sequence ID" value="KUG57776.1"/>
    <property type="molecule type" value="Genomic_DNA"/>
</dbReference>
<feature type="compositionally biased region" description="Polar residues" evidence="1">
    <location>
        <begin position="61"/>
        <end position="72"/>
    </location>
</feature>
<sequence>MATLEEVSQFTEDNIFQALEMTIFAKPAEPEDVEITYVFDESGVMVPDGYMSLGLTTESDGATWTRDTNNSEVRSHGRGGPSRRDLISDVTGLNVTAHEAKKNVMELFWSQEIVQKVNAHGGIYWDKATRPKTRPVRLLGIAKDGDGPNAVYCSRWLPNAQLAEGAEQSWSVENEMAYPLNFTALVAKQFKTSFREIWGGPGFVPSARGFTATAPSGD</sequence>
<evidence type="ECO:0000256" key="1">
    <source>
        <dbReference type="SAM" id="MobiDB-lite"/>
    </source>
</evidence>
<dbReference type="STRING" id="317018.AVL63_04435"/>
<evidence type="ECO:0000313" key="3">
    <source>
        <dbReference type="Proteomes" id="UP000054023"/>
    </source>
</evidence>
<dbReference type="RefSeq" id="WP_058889010.1">
    <property type="nucleotide sequence ID" value="NZ_LQBM01000004.1"/>
</dbReference>
<feature type="region of interest" description="Disordered" evidence="1">
    <location>
        <begin position="61"/>
        <end position="84"/>
    </location>
</feature>
<proteinExistence type="predicted"/>
<dbReference type="AlphaFoldDB" id="A0A0W8IDA3"/>